<evidence type="ECO:0000259" key="8">
    <source>
        <dbReference type="PROSITE" id="PS50049"/>
    </source>
</evidence>
<keyword evidence="3" id="KW-0202">Cytokine</keyword>
<evidence type="ECO:0000313" key="10">
    <source>
        <dbReference type="Proteomes" id="UP001634394"/>
    </source>
</evidence>
<dbReference type="Proteomes" id="UP001634394">
    <property type="component" value="Unassembled WGS sequence"/>
</dbReference>
<dbReference type="EMBL" id="JBJQND010000016">
    <property type="protein sequence ID" value="KAL3848475.1"/>
    <property type="molecule type" value="Genomic_DNA"/>
</dbReference>
<evidence type="ECO:0000256" key="3">
    <source>
        <dbReference type="ARBA" id="ARBA00022514"/>
    </source>
</evidence>
<dbReference type="PANTHER" id="PTHR15151:SF24">
    <property type="entry name" value="A PROLIFERATION-INDUCING LIGAND-LIKE PROTEIN-RELATED"/>
    <property type="match status" value="1"/>
</dbReference>
<dbReference type="Gene3D" id="2.60.120.40">
    <property type="match status" value="1"/>
</dbReference>
<comment type="similarity">
    <text evidence="2">Belongs to the tumor necrosis factor family.</text>
</comment>
<reference evidence="9 10" key="1">
    <citation type="submission" date="2024-11" db="EMBL/GenBank/DDBJ databases">
        <title>Chromosome-level genome assembly of the freshwater bivalve Anodonta woodiana.</title>
        <authorList>
            <person name="Chen X."/>
        </authorList>
    </citation>
    <scope>NUCLEOTIDE SEQUENCE [LARGE SCALE GENOMIC DNA]</scope>
    <source>
        <strain evidence="9">MN2024</strain>
        <tissue evidence="9">Gills</tissue>
    </source>
</reference>
<evidence type="ECO:0000256" key="4">
    <source>
        <dbReference type="ARBA" id="ARBA00022525"/>
    </source>
</evidence>
<keyword evidence="7" id="KW-0812">Transmembrane</keyword>
<keyword evidence="5" id="KW-1015">Disulfide bond</keyword>
<keyword evidence="4" id="KW-0964">Secreted</keyword>
<organism evidence="9 10">
    <name type="scientific">Sinanodonta woodiana</name>
    <name type="common">Chinese pond mussel</name>
    <name type="synonym">Anodonta woodiana</name>
    <dbReference type="NCBI Taxonomy" id="1069815"/>
    <lineage>
        <taxon>Eukaryota</taxon>
        <taxon>Metazoa</taxon>
        <taxon>Spiralia</taxon>
        <taxon>Lophotrochozoa</taxon>
        <taxon>Mollusca</taxon>
        <taxon>Bivalvia</taxon>
        <taxon>Autobranchia</taxon>
        <taxon>Heteroconchia</taxon>
        <taxon>Palaeoheterodonta</taxon>
        <taxon>Unionida</taxon>
        <taxon>Unionoidea</taxon>
        <taxon>Unionidae</taxon>
        <taxon>Unioninae</taxon>
        <taxon>Sinanodonta</taxon>
    </lineage>
</organism>
<dbReference type="InterPro" id="IPR006052">
    <property type="entry name" value="TNF_dom"/>
</dbReference>
<evidence type="ECO:0000256" key="5">
    <source>
        <dbReference type="ARBA" id="ARBA00023157"/>
    </source>
</evidence>
<comment type="caution">
    <text evidence="9">The sequence shown here is derived from an EMBL/GenBank/DDBJ whole genome shotgun (WGS) entry which is preliminary data.</text>
</comment>
<keyword evidence="7" id="KW-0472">Membrane</keyword>
<accession>A0ABD3UHM9</accession>
<feature type="domain" description="THD" evidence="8">
    <location>
        <begin position="167"/>
        <end position="332"/>
    </location>
</feature>
<evidence type="ECO:0000256" key="2">
    <source>
        <dbReference type="ARBA" id="ARBA00008670"/>
    </source>
</evidence>
<dbReference type="Pfam" id="PF00229">
    <property type="entry name" value="TNF"/>
    <property type="match status" value="1"/>
</dbReference>
<dbReference type="PANTHER" id="PTHR15151">
    <property type="entry name" value="PROTEIN EIGER"/>
    <property type="match status" value="1"/>
</dbReference>
<evidence type="ECO:0000256" key="1">
    <source>
        <dbReference type="ARBA" id="ARBA00004613"/>
    </source>
</evidence>
<proteinExistence type="inferred from homology"/>
<dbReference type="PROSITE" id="PS50049">
    <property type="entry name" value="THD_2"/>
    <property type="match status" value="1"/>
</dbReference>
<protein>
    <recommendedName>
        <fullName evidence="8">THD domain-containing protein</fullName>
    </recommendedName>
</protein>
<name>A0ABD3UHM9_SINWO</name>
<dbReference type="InterPro" id="IPR008983">
    <property type="entry name" value="Tumour_necrosis_fac-like_dom"/>
</dbReference>
<gene>
    <name evidence="9" type="ORF">ACJMK2_019328</name>
</gene>
<keyword evidence="7" id="KW-1133">Transmembrane helix</keyword>
<keyword evidence="6" id="KW-0325">Glycoprotein</keyword>
<dbReference type="GO" id="GO:0005615">
    <property type="term" value="C:extracellular space"/>
    <property type="evidence" value="ECO:0007669"/>
    <property type="project" value="UniProtKB-KW"/>
</dbReference>
<comment type="subcellular location">
    <subcellularLocation>
        <location evidence="1">Secreted</location>
    </subcellularLocation>
</comment>
<dbReference type="InterPro" id="IPR051748">
    <property type="entry name" value="TNF_Ligand_Superfamily"/>
</dbReference>
<sequence>MASVDGILLETGCRCCCKKNDSSLMQMRRFVIFMTCACAFACFITLMLTVCTAYIYIHQAEKPGCKVDQQTGSNIGVGESQTVSMDTYFSESKVNQRIARAVNVKPRHKGHNKKDNKCGKKCPAERKMEHSNLRPLHNATSESLNINDYSRKADHYVANFKEQIFPLFDHRISDSSTDCQQIREWGGQLCRNRIFFSENTPLTLNVFKRARWMEKFQESDTILTKMENGVFAAKKTGLYLLYAQLLFHDLQPMEVFKMVHRHNGEDMHSLKCMDGTDYIDSSLTGMGNFRHKTCAIMGVLLLNNTDTIEVVMATPTRIDLSESATYFGAVLLS</sequence>
<evidence type="ECO:0000256" key="6">
    <source>
        <dbReference type="ARBA" id="ARBA00023180"/>
    </source>
</evidence>
<dbReference type="GO" id="GO:0005125">
    <property type="term" value="F:cytokine activity"/>
    <property type="evidence" value="ECO:0007669"/>
    <property type="project" value="UniProtKB-KW"/>
</dbReference>
<feature type="transmembrane region" description="Helical" evidence="7">
    <location>
        <begin position="30"/>
        <end position="57"/>
    </location>
</feature>
<evidence type="ECO:0000256" key="7">
    <source>
        <dbReference type="SAM" id="Phobius"/>
    </source>
</evidence>
<evidence type="ECO:0000313" key="9">
    <source>
        <dbReference type="EMBL" id="KAL3848475.1"/>
    </source>
</evidence>
<dbReference type="SUPFAM" id="SSF49842">
    <property type="entry name" value="TNF-like"/>
    <property type="match status" value="1"/>
</dbReference>
<dbReference type="AlphaFoldDB" id="A0ABD3UHM9"/>
<keyword evidence="10" id="KW-1185">Reference proteome</keyword>